<name>E3CXW2_9BACT</name>
<organism evidence="1 2">
    <name type="scientific">Aminomonas paucivorans DSM 12260</name>
    <dbReference type="NCBI Taxonomy" id="584708"/>
    <lineage>
        <taxon>Bacteria</taxon>
        <taxon>Thermotogati</taxon>
        <taxon>Synergistota</taxon>
        <taxon>Synergistia</taxon>
        <taxon>Synergistales</taxon>
        <taxon>Synergistaceae</taxon>
        <taxon>Aminomonas</taxon>
    </lineage>
</organism>
<dbReference type="eggNOG" id="ENOG502ZMAK">
    <property type="taxonomic scope" value="Bacteria"/>
</dbReference>
<dbReference type="EMBL" id="CM001022">
    <property type="protein sequence ID" value="EFQ23572.1"/>
    <property type="molecule type" value="Genomic_DNA"/>
</dbReference>
<gene>
    <name evidence="1" type="ORF">Apau_1146</name>
</gene>
<dbReference type="Proteomes" id="UP000005096">
    <property type="component" value="Chromosome"/>
</dbReference>
<accession>E3CXW2</accession>
<dbReference type="HOGENOM" id="CLU_2653344_0_0_0"/>
<dbReference type="STRING" id="584708.Apau_1146"/>
<reference evidence="1 2" key="1">
    <citation type="journal article" date="2010" name="Stand. Genomic Sci.">
        <title>Non-contiguous finished genome sequence of Aminomonas paucivorans type strain (GLU-3).</title>
        <authorList>
            <person name="Pitluck S."/>
            <person name="Yasawong M."/>
            <person name="Held B."/>
            <person name="Lapidus A."/>
            <person name="Nolan M."/>
            <person name="Copeland A."/>
            <person name="Lucas S."/>
            <person name="Del Rio T.G."/>
            <person name="Tice H."/>
            <person name="Cheng J.F."/>
            <person name="Chertkov O."/>
            <person name="Goodwin L."/>
            <person name="Tapia R."/>
            <person name="Han C."/>
            <person name="Liolios K."/>
            <person name="Ivanova N."/>
            <person name="Mavromatis K."/>
            <person name="Ovchinnikova G."/>
            <person name="Pati A."/>
            <person name="Chen A."/>
            <person name="Palaniappan K."/>
            <person name="Land M."/>
            <person name="Hauser L."/>
            <person name="Chang Y.J."/>
            <person name="Jeffries C.D."/>
            <person name="Pukall R."/>
            <person name="Spring S."/>
            <person name="Rohde M."/>
            <person name="Sikorski J."/>
            <person name="Goker M."/>
            <person name="Woyke T."/>
            <person name="Bristow J."/>
            <person name="Eisen J.A."/>
            <person name="Markowitz V."/>
            <person name="Hugenholtz P."/>
            <person name="Kyrpides N.C."/>
            <person name="Klenk H.P."/>
        </authorList>
    </citation>
    <scope>NUCLEOTIDE SEQUENCE [LARGE SCALE GENOMIC DNA]</scope>
    <source>
        <strain evidence="1 2">DSM 12260</strain>
    </source>
</reference>
<dbReference type="AlphaFoldDB" id="E3CXW2"/>
<proteinExistence type="predicted"/>
<evidence type="ECO:0008006" key="3">
    <source>
        <dbReference type="Google" id="ProtNLM"/>
    </source>
</evidence>
<dbReference type="PaxDb" id="584708-Apau_1146"/>
<dbReference type="OrthoDB" id="9980323at2"/>
<protein>
    <recommendedName>
        <fullName evidence="3">Cell division protein ZapA</fullName>
    </recommendedName>
</protein>
<keyword evidence="2" id="KW-1185">Reference proteome</keyword>
<evidence type="ECO:0000313" key="1">
    <source>
        <dbReference type="EMBL" id="EFQ23572.1"/>
    </source>
</evidence>
<evidence type="ECO:0000313" key="2">
    <source>
        <dbReference type="Proteomes" id="UP000005096"/>
    </source>
</evidence>
<sequence length="79" mass="8957">MEQRLTLLVGRKTYSVVTSLGEERAREVSEVVRQVLDQTDPSLSQEERLFLVSMLLASQMVHLRERLEILAGPEGEESS</sequence>